<dbReference type="SUPFAM" id="SSF50677">
    <property type="entry name" value="ValRS/IleRS/LeuRS editing domain"/>
    <property type="match status" value="1"/>
</dbReference>
<comment type="caution">
    <text evidence="18">The sequence shown here is derived from an EMBL/GenBank/DDBJ whole genome shotgun (WGS) entry which is preliminary data.</text>
</comment>
<keyword evidence="6 13" id="KW-0547">Nucleotide-binding</keyword>
<dbReference type="InterPro" id="IPR050081">
    <property type="entry name" value="Ile-tRNA_ligase"/>
</dbReference>
<evidence type="ECO:0000259" key="17">
    <source>
        <dbReference type="Pfam" id="PF08264"/>
    </source>
</evidence>
<dbReference type="Pfam" id="PF08264">
    <property type="entry name" value="Anticodon_1"/>
    <property type="match status" value="1"/>
</dbReference>
<evidence type="ECO:0000259" key="16">
    <source>
        <dbReference type="Pfam" id="PF00133"/>
    </source>
</evidence>
<evidence type="ECO:0000256" key="11">
    <source>
        <dbReference type="ARBA" id="ARBA00048359"/>
    </source>
</evidence>
<keyword evidence="9 13" id="KW-0030">Aminoacyl-tRNA synthetase</keyword>
<dbReference type="CDD" id="cd07960">
    <property type="entry name" value="Anticodon_Ia_Ile_BEm"/>
    <property type="match status" value="1"/>
</dbReference>
<evidence type="ECO:0000256" key="13">
    <source>
        <dbReference type="RuleBase" id="RU363035"/>
    </source>
</evidence>
<dbReference type="InterPro" id="IPR002301">
    <property type="entry name" value="Ile-tRNA-ligase"/>
</dbReference>
<dbReference type="GO" id="GO:0002161">
    <property type="term" value="F:aminoacyl-tRNA deacylase activity"/>
    <property type="evidence" value="ECO:0007669"/>
    <property type="project" value="InterPro"/>
</dbReference>
<dbReference type="GO" id="GO:0005524">
    <property type="term" value="F:ATP binding"/>
    <property type="evidence" value="ECO:0007669"/>
    <property type="project" value="UniProtKB-KW"/>
</dbReference>
<dbReference type="InterPro" id="IPR001412">
    <property type="entry name" value="aa-tRNA-synth_I_CS"/>
</dbReference>
<dbReference type="InterPro" id="IPR023585">
    <property type="entry name" value="Ile-tRNA-ligase_type1"/>
</dbReference>
<organism evidence="18 19">
    <name type="scientific">Entomortierella parvispora</name>
    <dbReference type="NCBI Taxonomy" id="205924"/>
    <lineage>
        <taxon>Eukaryota</taxon>
        <taxon>Fungi</taxon>
        <taxon>Fungi incertae sedis</taxon>
        <taxon>Mucoromycota</taxon>
        <taxon>Mortierellomycotina</taxon>
        <taxon>Mortierellomycetes</taxon>
        <taxon>Mortierellales</taxon>
        <taxon>Mortierellaceae</taxon>
        <taxon>Entomortierella</taxon>
    </lineage>
</organism>
<feature type="region of interest" description="Disordered" evidence="15">
    <location>
        <begin position="1"/>
        <end position="22"/>
    </location>
</feature>
<evidence type="ECO:0000256" key="7">
    <source>
        <dbReference type="ARBA" id="ARBA00022840"/>
    </source>
</evidence>
<evidence type="ECO:0000256" key="1">
    <source>
        <dbReference type="ARBA" id="ARBA00004173"/>
    </source>
</evidence>
<dbReference type="GO" id="GO:0006428">
    <property type="term" value="P:isoleucyl-tRNA aminoacylation"/>
    <property type="evidence" value="ECO:0007669"/>
    <property type="project" value="InterPro"/>
</dbReference>
<feature type="domain" description="Methionyl/Valyl/Leucyl/Isoleucyl-tRNA synthetase anticodon-binding" evidence="17">
    <location>
        <begin position="721"/>
        <end position="878"/>
    </location>
</feature>
<dbReference type="PANTHER" id="PTHR42765:SF1">
    <property type="entry name" value="ISOLEUCINE--TRNA LIGASE, MITOCHONDRIAL"/>
    <property type="match status" value="1"/>
</dbReference>
<feature type="domain" description="Aminoacyl-tRNA synthetase class Ia" evidence="16">
    <location>
        <begin position="52"/>
        <end position="677"/>
    </location>
</feature>
<name>A0A9P3LRS6_9FUNG</name>
<evidence type="ECO:0000256" key="15">
    <source>
        <dbReference type="SAM" id="MobiDB-lite"/>
    </source>
</evidence>
<keyword evidence="7 13" id="KW-0067">ATP-binding</keyword>
<reference evidence="18" key="2">
    <citation type="journal article" date="2022" name="Microbiol. Resour. Announc.">
        <title>Whole-Genome Sequence of Entomortierella parvispora E1425, a Mucoromycotan Fungus Associated with Burkholderiaceae-Related Endosymbiotic Bacteria.</title>
        <authorList>
            <person name="Herlambang A."/>
            <person name="Guo Y."/>
            <person name="Takashima Y."/>
            <person name="Narisawa K."/>
            <person name="Ohta H."/>
            <person name="Nishizawa T."/>
        </authorList>
    </citation>
    <scope>NUCLEOTIDE SEQUENCE</scope>
    <source>
        <strain evidence="18">E1425</strain>
    </source>
</reference>
<evidence type="ECO:0000256" key="14">
    <source>
        <dbReference type="SAM" id="Coils"/>
    </source>
</evidence>
<dbReference type="PRINTS" id="PR00984">
    <property type="entry name" value="TRNASYNTHILE"/>
</dbReference>
<dbReference type="GO" id="GO:0005739">
    <property type="term" value="C:mitochondrion"/>
    <property type="evidence" value="ECO:0007669"/>
    <property type="project" value="UniProtKB-SubCell"/>
</dbReference>
<dbReference type="GO" id="GO:0004822">
    <property type="term" value="F:isoleucine-tRNA ligase activity"/>
    <property type="evidence" value="ECO:0007669"/>
    <property type="project" value="UniProtKB-EC"/>
</dbReference>
<comment type="similarity">
    <text evidence="3 13">Belongs to the class-I aminoacyl-tRNA synthetase family.</text>
</comment>
<comment type="catalytic activity">
    <reaction evidence="11">
        <text>tRNA(Ile) + L-isoleucine + ATP = L-isoleucyl-tRNA(Ile) + AMP + diphosphate</text>
        <dbReference type="Rhea" id="RHEA:11060"/>
        <dbReference type="Rhea" id="RHEA-COMP:9666"/>
        <dbReference type="Rhea" id="RHEA-COMP:9695"/>
        <dbReference type="ChEBI" id="CHEBI:30616"/>
        <dbReference type="ChEBI" id="CHEBI:33019"/>
        <dbReference type="ChEBI" id="CHEBI:58045"/>
        <dbReference type="ChEBI" id="CHEBI:78442"/>
        <dbReference type="ChEBI" id="CHEBI:78528"/>
        <dbReference type="ChEBI" id="CHEBI:456215"/>
        <dbReference type="EC" id="6.1.1.5"/>
    </reaction>
</comment>
<dbReference type="InterPro" id="IPR033708">
    <property type="entry name" value="Anticodon_Ile_BEm"/>
</dbReference>
<dbReference type="Gene3D" id="1.10.10.830">
    <property type="entry name" value="Ile-tRNA synthetase CP2 domain-like"/>
    <property type="match status" value="1"/>
</dbReference>
<accession>A0A9P3LRS6</accession>
<sequence>MAMSTATKPKRAQKEKPDQKYAPTLLLPATNFPLRADAAAREHLFRDRCTTDLYAWQRENNKGDLFVLHDGPPYANGHLHLGHALNKLLKDFVNRQKVMAGFKVDYRPGWDCHGLPIELKALAELKVTDRSNLSPSQVREVAQATAQAAVDAQRSEFFSYGVMGDWDNGYLTMHKDFETRQLNVFYGMMSKGLIYRANKPVYWSPSSRTALAESELEYKDDHKSRSAWVAFYLDQPSNALAAVAPAGASLQAVVWTTTPWTLPANRCVAVHPRMNYTLFRSSTASDASTVYLAATERMEEMQKRFTPKDGDAATLELLGQITGQELMGTRYQHPLTAESLPFITADYVTSDSGSGLVHTAPGHGMDDYKACFPLGIEAFCPVNNVGDFTAEAGPELEGLNVQGEGTTKVLEMLQAKGTLIQEQAYVHKYPYDWRTKKPIILRATSQWFANVGTIKEDALKAIETVKIVPEGARRRLEGFVLSRSEWCISRQRSWGVPIPVLYEVDTDEPLLTKESVQHIVDTVKEHGTNAWWSMTTEELLAPQYRNNGKTYRRGTDTMDVWFDSGTSWTMIEEKMPRPHLPFVADVYCEGSDQHRGWFQSSLLTSVALTGKAPFGTLITHGFLLDAKGLKQSKSLGNTVDPAVVIYGGKNVQKDPAYGLDVLRLWAASSEYTKDIAIGKTILAQVAEGLRKFRTTARFMLGNLNGFHESQAVPYEDLTRLDKFMLSEVYQFCKSVNAAYDEFAYNKVFTQLQFLTSTTLSSFYLDVIKDTLYNETENSEKRRGIQTVLFHVLTAFNKSIAPLAPHFAEEVYENYSHCFNDPQPSVFRAGWLDAPETWNNVTLREEFLVVKQLRSEVNQLLEQARAAKLIGPSAEATVEVQLKEKNDKEENTLADTVDSYADDFAKLFITSSVTVTRVAPNTSNTATEGEAVSFTRDVEMPKVGSCRLVVRRSPMHKCPRCWSLVSPAQDTLCTRCQSVVDSLQL</sequence>
<dbReference type="EC" id="6.1.1.5" evidence="4"/>
<comment type="subcellular location">
    <subcellularLocation>
        <location evidence="2">Cytoplasm</location>
    </subcellularLocation>
    <subcellularLocation>
        <location evidence="1">Mitochondrion</location>
    </subcellularLocation>
</comment>
<keyword evidence="14" id="KW-0175">Coiled coil</keyword>
<dbReference type="GO" id="GO:0032543">
    <property type="term" value="P:mitochondrial translation"/>
    <property type="evidence" value="ECO:0007669"/>
    <property type="project" value="TreeGrafter"/>
</dbReference>
<dbReference type="SUPFAM" id="SSF47323">
    <property type="entry name" value="Anticodon-binding domain of a subclass of class I aminoacyl-tRNA synthetases"/>
    <property type="match status" value="1"/>
</dbReference>
<reference evidence="18" key="1">
    <citation type="submission" date="2021-11" db="EMBL/GenBank/DDBJ databases">
        <authorList>
            <person name="Herlambang A."/>
            <person name="Guo Y."/>
            <person name="Takashima Y."/>
            <person name="Nishizawa T."/>
        </authorList>
    </citation>
    <scope>NUCLEOTIDE SEQUENCE</scope>
    <source>
        <strain evidence="18">E1425</strain>
    </source>
</reference>
<dbReference type="Gene3D" id="1.10.730.20">
    <property type="match status" value="1"/>
</dbReference>
<evidence type="ECO:0000256" key="12">
    <source>
        <dbReference type="ARBA" id="ARBA00068280"/>
    </source>
</evidence>
<dbReference type="Gene3D" id="3.40.50.620">
    <property type="entry name" value="HUPs"/>
    <property type="match status" value="2"/>
</dbReference>
<evidence type="ECO:0000313" key="19">
    <source>
        <dbReference type="Proteomes" id="UP000827284"/>
    </source>
</evidence>
<dbReference type="InterPro" id="IPR009080">
    <property type="entry name" value="tRNAsynth_Ia_anticodon-bd"/>
</dbReference>
<evidence type="ECO:0000313" key="18">
    <source>
        <dbReference type="EMBL" id="GJJ68228.1"/>
    </source>
</evidence>
<dbReference type="PROSITE" id="PS00178">
    <property type="entry name" value="AA_TRNA_LIGASE_I"/>
    <property type="match status" value="1"/>
</dbReference>
<keyword evidence="8 13" id="KW-0648">Protein biosynthesis</keyword>
<keyword evidence="19" id="KW-1185">Reference proteome</keyword>
<keyword evidence="5 13" id="KW-0436">Ligase</keyword>
<evidence type="ECO:0000256" key="6">
    <source>
        <dbReference type="ARBA" id="ARBA00022741"/>
    </source>
</evidence>
<feature type="coiled-coil region" evidence="14">
    <location>
        <begin position="842"/>
        <end position="869"/>
    </location>
</feature>
<dbReference type="InterPro" id="IPR002300">
    <property type="entry name" value="aa-tRNA-synth_Ia"/>
</dbReference>
<dbReference type="InterPro" id="IPR009008">
    <property type="entry name" value="Val/Leu/Ile-tRNA-synth_edit"/>
</dbReference>
<dbReference type="Gene3D" id="3.90.740.10">
    <property type="entry name" value="Valyl/Leucyl/Isoleucyl-tRNA synthetase, editing domain"/>
    <property type="match status" value="1"/>
</dbReference>
<dbReference type="PANTHER" id="PTHR42765">
    <property type="entry name" value="SOLEUCYL-TRNA SYNTHETASE"/>
    <property type="match status" value="1"/>
</dbReference>
<evidence type="ECO:0000256" key="3">
    <source>
        <dbReference type="ARBA" id="ARBA00005594"/>
    </source>
</evidence>
<dbReference type="SUPFAM" id="SSF52374">
    <property type="entry name" value="Nucleotidylyl transferase"/>
    <property type="match status" value="1"/>
</dbReference>
<dbReference type="Pfam" id="PF00133">
    <property type="entry name" value="tRNA-synt_1"/>
    <property type="match status" value="1"/>
</dbReference>
<dbReference type="FunFam" id="3.40.50.620:FF:000111">
    <property type="entry name" value="Mitochondrial isoleucyl-tRNA synthetase"/>
    <property type="match status" value="1"/>
</dbReference>
<gene>
    <name evidence="18" type="ORF">EMPS_00574</name>
</gene>
<dbReference type="Proteomes" id="UP000827284">
    <property type="component" value="Unassembled WGS sequence"/>
</dbReference>
<dbReference type="GO" id="GO:0000049">
    <property type="term" value="F:tRNA binding"/>
    <property type="evidence" value="ECO:0007669"/>
    <property type="project" value="InterPro"/>
</dbReference>
<evidence type="ECO:0000256" key="10">
    <source>
        <dbReference type="ARBA" id="ARBA00032665"/>
    </source>
</evidence>
<dbReference type="EMBL" id="BQFW01000001">
    <property type="protein sequence ID" value="GJJ68228.1"/>
    <property type="molecule type" value="Genomic_DNA"/>
</dbReference>
<dbReference type="NCBIfam" id="TIGR00392">
    <property type="entry name" value="ileS"/>
    <property type="match status" value="1"/>
</dbReference>
<dbReference type="InterPro" id="IPR013155">
    <property type="entry name" value="M/V/L/I-tRNA-synth_anticd-bd"/>
</dbReference>
<evidence type="ECO:0000256" key="9">
    <source>
        <dbReference type="ARBA" id="ARBA00023146"/>
    </source>
</evidence>
<dbReference type="OrthoDB" id="10264412at2759"/>
<protein>
    <recommendedName>
        <fullName evidence="12">Isoleucine--tRNA ligase, mitochondrial</fullName>
        <ecNumber evidence="4">6.1.1.5</ecNumber>
    </recommendedName>
    <alternativeName>
        <fullName evidence="10">Isoleucyl-tRNA synthetase</fullName>
    </alternativeName>
</protein>
<dbReference type="AlphaFoldDB" id="A0A9P3LRS6"/>
<dbReference type="HAMAP" id="MF_02002">
    <property type="entry name" value="Ile_tRNA_synth_type1"/>
    <property type="match status" value="1"/>
</dbReference>
<evidence type="ECO:0000256" key="8">
    <source>
        <dbReference type="ARBA" id="ARBA00022917"/>
    </source>
</evidence>
<proteinExistence type="inferred from homology"/>
<dbReference type="InterPro" id="IPR014729">
    <property type="entry name" value="Rossmann-like_a/b/a_fold"/>
</dbReference>
<evidence type="ECO:0000256" key="4">
    <source>
        <dbReference type="ARBA" id="ARBA00013165"/>
    </source>
</evidence>
<evidence type="ECO:0000256" key="5">
    <source>
        <dbReference type="ARBA" id="ARBA00022598"/>
    </source>
</evidence>
<evidence type="ECO:0000256" key="2">
    <source>
        <dbReference type="ARBA" id="ARBA00004496"/>
    </source>
</evidence>